<name>A0A1H8VEY0_9RHOB</name>
<proteinExistence type="predicted"/>
<protein>
    <submittedName>
        <fullName evidence="1">Uncharacterized protein</fullName>
    </submittedName>
</protein>
<accession>A0A1H8VEY0</accession>
<reference evidence="1 2" key="1">
    <citation type="submission" date="2016-10" db="EMBL/GenBank/DDBJ databases">
        <authorList>
            <person name="de Groot N.N."/>
        </authorList>
    </citation>
    <scope>NUCLEOTIDE SEQUENCE [LARGE SCALE GENOMIC DNA]</scope>
    <source>
        <strain evidence="1 2">DSM 27842</strain>
    </source>
</reference>
<sequence length="60" mass="6660">MIACVSFGFKAALLVNMGTEGYQERLNGVETSTTLGKFNMWTLQADPISLFVADFINQLR</sequence>
<dbReference type="AlphaFoldDB" id="A0A1H8VEY0"/>
<gene>
    <name evidence="1" type="ORF">SAMN04490248_12841</name>
</gene>
<dbReference type="Proteomes" id="UP000198893">
    <property type="component" value="Unassembled WGS sequence"/>
</dbReference>
<dbReference type="EMBL" id="FODS01000028">
    <property type="protein sequence ID" value="SEP13965.1"/>
    <property type="molecule type" value="Genomic_DNA"/>
</dbReference>
<dbReference type="OrthoDB" id="7866534at2"/>
<organism evidence="1 2">
    <name type="scientific">Salinihabitans flavidus</name>
    <dbReference type="NCBI Taxonomy" id="569882"/>
    <lineage>
        <taxon>Bacteria</taxon>
        <taxon>Pseudomonadati</taxon>
        <taxon>Pseudomonadota</taxon>
        <taxon>Alphaproteobacteria</taxon>
        <taxon>Rhodobacterales</taxon>
        <taxon>Roseobacteraceae</taxon>
        <taxon>Salinihabitans</taxon>
    </lineage>
</organism>
<evidence type="ECO:0000313" key="1">
    <source>
        <dbReference type="EMBL" id="SEP13965.1"/>
    </source>
</evidence>
<dbReference type="RefSeq" id="WP_093120191.1">
    <property type="nucleotide sequence ID" value="NZ_FODS01000028.1"/>
</dbReference>
<keyword evidence="2" id="KW-1185">Reference proteome</keyword>
<evidence type="ECO:0000313" key="2">
    <source>
        <dbReference type="Proteomes" id="UP000198893"/>
    </source>
</evidence>